<sequence length="119" mass="13559">MRRSTGETPFFLAYGTEAIIPPHITVPSIGIEVGSIEQNSEQMRLNLDLLEGEREKAIVRVASYQQQLKSYYDKRAKIRQFQPGDLVLRKAFITAQRQGSKKMKPNWEGPYMISQSGGR</sequence>
<accession>A0AAD4WJH0</accession>
<evidence type="ECO:0000313" key="3">
    <source>
        <dbReference type="Proteomes" id="UP001054821"/>
    </source>
</evidence>
<keyword evidence="3" id="KW-1185">Reference proteome</keyword>
<reference evidence="2 3" key="1">
    <citation type="journal article" date="2022" name="G3 (Bethesda)">
        <title>Whole-genome sequence and methylome profiling of the almond [Prunus dulcis (Mill.) D.A. Webb] cultivar 'Nonpareil'.</title>
        <authorList>
            <person name="D'Amico-Willman K.M."/>
            <person name="Ouma W.Z."/>
            <person name="Meulia T."/>
            <person name="Sideli G.M."/>
            <person name="Gradziel T.M."/>
            <person name="Fresnedo-Ramirez J."/>
        </authorList>
    </citation>
    <scope>NUCLEOTIDE SEQUENCE [LARGE SCALE GENOMIC DNA]</scope>
    <source>
        <strain evidence="2">Clone GOH B32 T37-40</strain>
    </source>
</reference>
<comment type="caution">
    <text evidence="2">The sequence shown here is derived from an EMBL/GenBank/DDBJ whole genome shotgun (WGS) entry which is preliminary data.</text>
</comment>
<name>A0AAD4WJH0_PRUDU</name>
<protein>
    <submittedName>
        <fullName evidence="2">Uncharacterized protein</fullName>
    </submittedName>
</protein>
<organism evidence="2 3">
    <name type="scientific">Prunus dulcis</name>
    <name type="common">Almond</name>
    <name type="synonym">Amygdalus dulcis</name>
    <dbReference type="NCBI Taxonomy" id="3755"/>
    <lineage>
        <taxon>Eukaryota</taxon>
        <taxon>Viridiplantae</taxon>
        <taxon>Streptophyta</taxon>
        <taxon>Embryophyta</taxon>
        <taxon>Tracheophyta</taxon>
        <taxon>Spermatophyta</taxon>
        <taxon>Magnoliopsida</taxon>
        <taxon>eudicotyledons</taxon>
        <taxon>Gunneridae</taxon>
        <taxon>Pentapetalae</taxon>
        <taxon>rosids</taxon>
        <taxon>fabids</taxon>
        <taxon>Rosales</taxon>
        <taxon>Rosaceae</taxon>
        <taxon>Amygdaloideae</taxon>
        <taxon>Amygdaleae</taxon>
        <taxon>Prunus</taxon>
    </lineage>
</organism>
<dbReference type="EMBL" id="JAJFAZ020000002">
    <property type="protein sequence ID" value="KAI5343202.1"/>
    <property type="molecule type" value="Genomic_DNA"/>
</dbReference>
<feature type="region of interest" description="Disordered" evidence="1">
    <location>
        <begin position="99"/>
        <end position="119"/>
    </location>
</feature>
<dbReference type="PANTHER" id="PTHR48475:SF2">
    <property type="entry name" value="RIBONUCLEASE H"/>
    <property type="match status" value="1"/>
</dbReference>
<dbReference type="AlphaFoldDB" id="A0AAD4WJH0"/>
<gene>
    <name evidence="2" type="ORF">L3X38_011078</name>
</gene>
<dbReference type="PANTHER" id="PTHR48475">
    <property type="entry name" value="RIBONUCLEASE H"/>
    <property type="match status" value="1"/>
</dbReference>
<evidence type="ECO:0000256" key="1">
    <source>
        <dbReference type="SAM" id="MobiDB-lite"/>
    </source>
</evidence>
<evidence type="ECO:0000313" key="2">
    <source>
        <dbReference type="EMBL" id="KAI5343202.1"/>
    </source>
</evidence>
<proteinExistence type="predicted"/>
<dbReference type="Proteomes" id="UP001054821">
    <property type="component" value="Chromosome 2"/>
</dbReference>